<feature type="region of interest" description="Disordered" evidence="14">
    <location>
        <begin position="288"/>
        <end position="307"/>
    </location>
</feature>
<dbReference type="PANTHER" id="PTHR15493">
    <property type="entry name" value="F-BOX ONLY PROTEIN 5 AND 43"/>
    <property type="match status" value="1"/>
</dbReference>
<gene>
    <name evidence="17" type="primary">FBXO5</name>
</gene>
<dbReference type="InterPro" id="IPR036047">
    <property type="entry name" value="F-box-like_dom_sf"/>
</dbReference>
<dbReference type="GeneID" id="107109008"/>
<proteinExistence type="predicted"/>
<keyword evidence="16" id="KW-1185">Reference proteome</keyword>
<keyword evidence="8" id="KW-0498">Mitosis</keyword>
<dbReference type="PANTHER" id="PTHR15493:SF8">
    <property type="entry name" value="F-BOX ONLY PROTEIN 5"/>
    <property type="match status" value="1"/>
</dbReference>
<comment type="pathway">
    <text evidence="3">Protein modification; protein ubiquitination.</text>
</comment>
<feature type="domain" description="ZBR-type" evidence="15">
    <location>
        <begin position="327"/>
        <end position="375"/>
    </location>
</feature>
<evidence type="ECO:0000256" key="10">
    <source>
        <dbReference type="ARBA" id="ARBA00022833"/>
    </source>
</evidence>
<sequence length="400" mass="45280">MKRDFNCNHVHCGGPSLKPRGTDTRSEESTISDYDEFCKDCAKEHQRLLHSDLCHGNIRNTSIKSEGKLIHNKENQQISWGPARRTNALESGKFHEDSGYSSLLSSPHEPIEHDDSMPLAGNLKTPDHSLIQNKSQLHFSKRNLLPVLHFEELVCSTLKRSNKRNPKSWGILLDKLVSRGSLGFMNLIGRKMGVDQLDILSELFHREFRHILANILKHLSDIDLINVAKVSTTWKKILHDDKRAFQTYNKALKLISNNSTKSSKTADTREYVPHREVLALVQKASTVQNTSSKTASRLKVDHGSRSSSYSRHTQFSEIAKTLKNTESLKICHRCSSPAKYDSHLQRAVCIRENCGFDFCTKCLCSYHSAQNCTSEKPVKPTSKLGPLPGTKKSKQNLRRL</sequence>
<keyword evidence="6" id="KW-0479">Metal-binding</keyword>
<reference evidence="17" key="1">
    <citation type="submission" date="2025-08" db="UniProtKB">
        <authorList>
            <consortium name="RefSeq"/>
        </authorList>
    </citation>
    <scope>IDENTIFICATION</scope>
</reference>
<feature type="region of interest" description="Disordered" evidence="14">
    <location>
        <begin position="372"/>
        <end position="400"/>
    </location>
</feature>
<feature type="compositionally biased region" description="Basic residues" evidence="14">
    <location>
        <begin position="391"/>
        <end position="400"/>
    </location>
</feature>
<evidence type="ECO:0000256" key="1">
    <source>
        <dbReference type="ARBA" id="ARBA00004123"/>
    </source>
</evidence>
<evidence type="ECO:0000256" key="11">
    <source>
        <dbReference type="ARBA" id="ARBA00023242"/>
    </source>
</evidence>
<evidence type="ECO:0000256" key="2">
    <source>
        <dbReference type="ARBA" id="ARBA00004496"/>
    </source>
</evidence>
<evidence type="ECO:0000256" key="13">
    <source>
        <dbReference type="PROSITE-ProRule" id="PRU01220"/>
    </source>
</evidence>
<dbReference type="InterPro" id="IPR044064">
    <property type="entry name" value="ZF_ZBR"/>
</dbReference>
<evidence type="ECO:0000256" key="6">
    <source>
        <dbReference type="ARBA" id="ARBA00022723"/>
    </source>
</evidence>
<keyword evidence="9" id="KW-0833">Ubl conjugation pathway</keyword>
<keyword evidence="12" id="KW-0131">Cell cycle</keyword>
<dbReference type="Gene3D" id="1.20.1280.50">
    <property type="match status" value="1"/>
</dbReference>
<keyword evidence="11" id="KW-0539">Nucleus</keyword>
<evidence type="ECO:0000256" key="3">
    <source>
        <dbReference type="ARBA" id="ARBA00004906"/>
    </source>
</evidence>
<keyword evidence="7 13" id="KW-0863">Zinc-finger</keyword>
<accession>A0ABM1JUC6</accession>
<dbReference type="RefSeq" id="XP_015265063.1">
    <property type="nucleotide sequence ID" value="XM_015409577.1"/>
</dbReference>
<comment type="subcellular location">
    <subcellularLocation>
        <location evidence="2">Cytoplasm</location>
    </subcellularLocation>
    <subcellularLocation>
        <location evidence="1">Nucleus</location>
    </subcellularLocation>
</comment>
<dbReference type="SUPFAM" id="SSF81383">
    <property type="entry name" value="F-box domain"/>
    <property type="match status" value="1"/>
</dbReference>
<keyword evidence="10" id="KW-0862">Zinc</keyword>
<evidence type="ECO:0000313" key="16">
    <source>
        <dbReference type="Proteomes" id="UP000694871"/>
    </source>
</evidence>
<dbReference type="InterPro" id="IPR001810">
    <property type="entry name" value="F-box_dom"/>
</dbReference>
<evidence type="ECO:0000313" key="17">
    <source>
        <dbReference type="RefSeq" id="XP_015265063.1"/>
    </source>
</evidence>
<keyword evidence="4" id="KW-0963">Cytoplasm</keyword>
<evidence type="ECO:0000256" key="5">
    <source>
        <dbReference type="ARBA" id="ARBA00022618"/>
    </source>
</evidence>
<evidence type="ECO:0000256" key="14">
    <source>
        <dbReference type="SAM" id="MobiDB-lite"/>
    </source>
</evidence>
<evidence type="ECO:0000256" key="12">
    <source>
        <dbReference type="ARBA" id="ARBA00023306"/>
    </source>
</evidence>
<dbReference type="Pfam" id="PF00646">
    <property type="entry name" value="F-box"/>
    <property type="match status" value="1"/>
</dbReference>
<evidence type="ECO:0000256" key="4">
    <source>
        <dbReference type="ARBA" id="ARBA00022490"/>
    </source>
</evidence>
<dbReference type="PROSITE" id="PS51872">
    <property type="entry name" value="ZF_ZBR"/>
    <property type="match status" value="1"/>
</dbReference>
<name>A0ABM1JUC6_GEKJA</name>
<evidence type="ECO:0000256" key="8">
    <source>
        <dbReference type="ARBA" id="ARBA00022776"/>
    </source>
</evidence>
<keyword evidence="5" id="KW-0132">Cell division</keyword>
<dbReference type="Gene3D" id="2.20.25.20">
    <property type="match status" value="1"/>
</dbReference>
<evidence type="ECO:0000256" key="9">
    <source>
        <dbReference type="ARBA" id="ARBA00022786"/>
    </source>
</evidence>
<protein>
    <submittedName>
        <fullName evidence="17">F-box only protein 5</fullName>
    </submittedName>
</protein>
<organism evidence="16 17">
    <name type="scientific">Gekko japonicus</name>
    <name type="common">Schlegel's Japanese gecko</name>
    <dbReference type="NCBI Taxonomy" id="146911"/>
    <lineage>
        <taxon>Eukaryota</taxon>
        <taxon>Metazoa</taxon>
        <taxon>Chordata</taxon>
        <taxon>Craniata</taxon>
        <taxon>Vertebrata</taxon>
        <taxon>Euteleostomi</taxon>
        <taxon>Lepidosauria</taxon>
        <taxon>Squamata</taxon>
        <taxon>Bifurcata</taxon>
        <taxon>Gekkota</taxon>
        <taxon>Gekkonidae</taxon>
        <taxon>Gekkoninae</taxon>
        <taxon>Gekko</taxon>
    </lineage>
</organism>
<evidence type="ECO:0000256" key="7">
    <source>
        <dbReference type="ARBA" id="ARBA00022771"/>
    </source>
</evidence>
<evidence type="ECO:0000259" key="15">
    <source>
        <dbReference type="PROSITE" id="PS51872"/>
    </source>
</evidence>
<dbReference type="InterPro" id="IPR047147">
    <property type="entry name" value="FBX5_43"/>
</dbReference>
<dbReference type="CDD" id="cd20364">
    <property type="entry name" value="BRcat_RBR_FBXO5"/>
    <property type="match status" value="1"/>
</dbReference>
<dbReference type="Proteomes" id="UP000694871">
    <property type="component" value="Unplaced"/>
</dbReference>